<dbReference type="SUPFAM" id="SSF51735">
    <property type="entry name" value="NAD(P)-binding Rossmann-fold domains"/>
    <property type="match status" value="1"/>
</dbReference>
<dbReference type="Proteomes" id="UP000037822">
    <property type="component" value="Unassembled WGS sequence"/>
</dbReference>
<comment type="similarity">
    <text evidence="1 3">Belongs to the D-isomer specific 2-hydroxyacid dehydrogenase family.</text>
</comment>
<evidence type="ECO:0008006" key="8">
    <source>
        <dbReference type="Google" id="ProtNLM"/>
    </source>
</evidence>
<dbReference type="Pfam" id="PF00389">
    <property type="entry name" value="2-Hacid_dh"/>
    <property type="match status" value="1"/>
</dbReference>
<dbReference type="SUPFAM" id="SSF52283">
    <property type="entry name" value="Formate/glycerate dehydrogenase catalytic domain-like"/>
    <property type="match status" value="1"/>
</dbReference>
<organism evidence="6 7">
    <name type="scientific">Bosea vaviloviae</name>
    <dbReference type="NCBI Taxonomy" id="1526658"/>
    <lineage>
        <taxon>Bacteria</taxon>
        <taxon>Pseudomonadati</taxon>
        <taxon>Pseudomonadota</taxon>
        <taxon>Alphaproteobacteria</taxon>
        <taxon>Hyphomicrobiales</taxon>
        <taxon>Boseaceae</taxon>
        <taxon>Bosea</taxon>
    </lineage>
</organism>
<dbReference type="Pfam" id="PF02826">
    <property type="entry name" value="2-Hacid_dh_C"/>
    <property type="match status" value="1"/>
</dbReference>
<proteinExistence type="inferred from homology"/>
<dbReference type="PROSITE" id="PS00671">
    <property type="entry name" value="D_2_HYDROXYACID_DH_3"/>
    <property type="match status" value="1"/>
</dbReference>
<dbReference type="InterPro" id="IPR006139">
    <property type="entry name" value="D-isomer_2_OHA_DH_cat_dom"/>
</dbReference>
<gene>
    <name evidence="6" type="ORF">AE618_00450</name>
</gene>
<sequence length="324" mass="34655">MVVLTSRSFDETRATFDGAARVLSNEAVEPWPRDSLIERCQGASAVMAFMTDRIDGEFLDRCRDVKIIGAALKGYDNIDVEAATERGVWVTIVPDLLTVPTAELAVGLTIALGRHIRIGDERIRQGGFAGWRPQLYGTGLSGSTVGIVGFGQVGHAIARCLSGFNCRLIACDAQEREESELIEMMAFPALLAQADIVILGLPLTPSTLFLMDAAAIAQMKAGALLVNPARGSLVDEQAVADALDNGRLGGYAADVFECEDWARPDRPLAIHPQLIEQRARTVLTPHLGSAVTLARRQIELSAAYSILQALAGATPDGAVNQPHV</sequence>
<evidence type="ECO:0000259" key="5">
    <source>
        <dbReference type="Pfam" id="PF02826"/>
    </source>
</evidence>
<dbReference type="InterPro" id="IPR006140">
    <property type="entry name" value="D-isomer_DH_NAD-bd"/>
</dbReference>
<dbReference type="AlphaFoldDB" id="A0A0N1F8T3"/>
<dbReference type="GO" id="GO:0008465">
    <property type="term" value="F:hydroxypyruvate reductase (NADH) activity"/>
    <property type="evidence" value="ECO:0007669"/>
    <property type="project" value="TreeGrafter"/>
</dbReference>
<evidence type="ECO:0000256" key="2">
    <source>
        <dbReference type="ARBA" id="ARBA00023002"/>
    </source>
</evidence>
<evidence type="ECO:0000313" key="6">
    <source>
        <dbReference type="EMBL" id="KPH83100.1"/>
    </source>
</evidence>
<keyword evidence="7" id="KW-1185">Reference proteome</keyword>
<dbReference type="PATRIC" id="fig|1526658.3.peg.3602"/>
<reference evidence="6 7" key="1">
    <citation type="submission" date="2015-07" db="EMBL/GenBank/DDBJ databases">
        <title>Whole genome sequencing of Bosea vaviloviae isolated from cave pool.</title>
        <authorList>
            <person name="Tan N.E.H."/>
            <person name="Lee Y.P."/>
            <person name="Gan H.M."/>
            <person name="Barton H."/>
            <person name="Savka M.A."/>
        </authorList>
    </citation>
    <scope>NUCLEOTIDE SEQUENCE [LARGE SCALE GENOMIC DNA]</scope>
    <source>
        <strain evidence="6 7">SD260</strain>
    </source>
</reference>
<dbReference type="GO" id="GO:0051287">
    <property type="term" value="F:NAD binding"/>
    <property type="evidence" value="ECO:0007669"/>
    <property type="project" value="InterPro"/>
</dbReference>
<evidence type="ECO:0000256" key="3">
    <source>
        <dbReference type="RuleBase" id="RU003719"/>
    </source>
</evidence>
<dbReference type="GO" id="GO:0030267">
    <property type="term" value="F:glyoxylate reductase (NADPH) activity"/>
    <property type="evidence" value="ECO:0007669"/>
    <property type="project" value="TreeGrafter"/>
</dbReference>
<keyword evidence="2 3" id="KW-0560">Oxidoreductase</keyword>
<feature type="domain" description="D-isomer specific 2-hydroxyacid dehydrogenase catalytic" evidence="4">
    <location>
        <begin position="29"/>
        <end position="320"/>
    </location>
</feature>
<dbReference type="InterPro" id="IPR029752">
    <property type="entry name" value="D-isomer_DH_CS1"/>
</dbReference>
<dbReference type="PANTHER" id="PTHR10996">
    <property type="entry name" value="2-HYDROXYACID DEHYDROGENASE-RELATED"/>
    <property type="match status" value="1"/>
</dbReference>
<dbReference type="InterPro" id="IPR050223">
    <property type="entry name" value="D-isomer_2-hydroxyacid_DH"/>
</dbReference>
<evidence type="ECO:0000256" key="1">
    <source>
        <dbReference type="ARBA" id="ARBA00005854"/>
    </source>
</evidence>
<comment type="caution">
    <text evidence="6">The sequence shown here is derived from an EMBL/GenBank/DDBJ whole genome shotgun (WGS) entry which is preliminary data.</text>
</comment>
<protein>
    <recommendedName>
        <fullName evidence="8">Hydroxyacid dehydrogenase</fullName>
    </recommendedName>
</protein>
<name>A0A0N1F8T3_9HYPH</name>
<dbReference type="GO" id="GO:0005829">
    <property type="term" value="C:cytosol"/>
    <property type="evidence" value="ECO:0007669"/>
    <property type="project" value="TreeGrafter"/>
</dbReference>
<accession>A0A0N1F8T3</accession>
<evidence type="ECO:0000259" key="4">
    <source>
        <dbReference type="Pfam" id="PF00389"/>
    </source>
</evidence>
<evidence type="ECO:0000313" key="7">
    <source>
        <dbReference type="Proteomes" id="UP000037822"/>
    </source>
</evidence>
<dbReference type="EMBL" id="LGSZ01000008">
    <property type="protein sequence ID" value="KPH83100.1"/>
    <property type="molecule type" value="Genomic_DNA"/>
</dbReference>
<dbReference type="PROSITE" id="PS00065">
    <property type="entry name" value="D_2_HYDROXYACID_DH_1"/>
    <property type="match status" value="1"/>
</dbReference>
<dbReference type="InterPro" id="IPR029753">
    <property type="entry name" value="D-isomer_DH_CS"/>
</dbReference>
<dbReference type="InterPro" id="IPR036291">
    <property type="entry name" value="NAD(P)-bd_dom_sf"/>
</dbReference>
<dbReference type="PANTHER" id="PTHR10996:SF257">
    <property type="entry name" value="GLYOXYLATE REDUCTASE 1"/>
    <property type="match status" value="1"/>
</dbReference>
<feature type="domain" description="D-isomer specific 2-hydroxyacid dehydrogenase NAD-binding" evidence="5">
    <location>
        <begin position="107"/>
        <end position="288"/>
    </location>
</feature>
<dbReference type="Gene3D" id="3.40.50.720">
    <property type="entry name" value="NAD(P)-binding Rossmann-like Domain"/>
    <property type="match status" value="2"/>
</dbReference>